<dbReference type="RefSeq" id="WP_106600441.1">
    <property type="nucleotide sequence ID" value="NZ_PYGK01000001.1"/>
</dbReference>
<evidence type="ECO:0000313" key="2">
    <source>
        <dbReference type="Proteomes" id="UP000240978"/>
    </source>
</evidence>
<name>A0A2P8GPK2_9BACT</name>
<organism evidence="1 2">
    <name type="scientific">Chitinophaga ginsengisoli</name>
    <dbReference type="NCBI Taxonomy" id="363837"/>
    <lineage>
        <taxon>Bacteria</taxon>
        <taxon>Pseudomonadati</taxon>
        <taxon>Bacteroidota</taxon>
        <taxon>Chitinophagia</taxon>
        <taxon>Chitinophagales</taxon>
        <taxon>Chitinophagaceae</taxon>
        <taxon>Chitinophaga</taxon>
    </lineage>
</organism>
<sequence length="619" mass="68833">MPREHGSIPATNHSTRSAAYHTGATGIAMPAVIPFQKMSLDAENQPFVDNSGPVVQLVLSKEEARAGVGAAVDINEGGKITKGVIFKFMEALNTVKVKVDGEKNLRLVSLDKLSFREEGKRGGNNEDQRPALLGQIAELWGRDVAPPVVGKMNTLTPEELNTIEELHRGFEGYPPKTDDRTVYIRPGSWDDGEGVFLTTFGSSTMTGSAQLSDRMRTAKKGGITAILREKNSASHIINATIELQIGRHHIEYKWERTTGEQAAEEERVSRWDPDSAEERESAAQIYRRFALGQADPDKEYTNELVGGSAGLEEAPKYASVEAFMADRHNRGLFKPKALSYFRRLPENQKLLFINRNFAGSKIATQIPHEENGNGMTNRDVVMESGYADVQNVYSYLSNKINTADKEMEKLKEESRPYETTGNIKKWYQKQFNELKKKLRSKKFGNTAMPSQSVGGDNFKLLSVESLFWDRFMRLSADAQIEMIGGATTAIHQSTKSPLEQAAALHYVRNEGQENREHTSTVKISNVTFTIGSGHAYRFHQQGLHTHPGIAGTQKEVEFAIMNQVLQRYWAKSLPRSGAVGGIAESENFVMVNGVKIIYLAWSPNPVSDVIYIPDYMAAP</sequence>
<proteinExistence type="predicted"/>
<dbReference type="OrthoDB" id="9833119at2"/>
<accession>A0A2P8GPK2</accession>
<evidence type="ECO:0000313" key="1">
    <source>
        <dbReference type="EMBL" id="PSL35900.1"/>
    </source>
</evidence>
<dbReference type="EMBL" id="PYGK01000001">
    <property type="protein sequence ID" value="PSL35900.1"/>
    <property type="molecule type" value="Genomic_DNA"/>
</dbReference>
<protein>
    <submittedName>
        <fullName evidence="1">Uncharacterized protein</fullName>
    </submittedName>
</protein>
<dbReference type="AlphaFoldDB" id="A0A2P8GPK2"/>
<gene>
    <name evidence="1" type="ORF">CLV42_101662</name>
</gene>
<keyword evidence="2" id="KW-1185">Reference proteome</keyword>
<dbReference type="Proteomes" id="UP000240978">
    <property type="component" value="Unassembled WGS sequence"/>
</dbReference>
<reference evidence="1 2" key="1">
    <citation type="submission" date="2018-03" db="EMBL/GenBank/DDBJ databases">
        <title>Genomic Encyclopedia of Archaeal and Bacterial Type Strains, Phase II (KMG-II): from individual species to whole genera.</title>
        <authorList>
            <person name="Goeker M."/>
        </authorList>
    </citation>
    <scope>NUCLEOTIDE SEQUENCE [LARGE SCALE GENOMIC DNA]</scope>
    <source>
        <strain evidence="1 2">DSM 18107</strain>
    </source>
</reference>
<comment type="caution">
    <text evidence="1">The sequence shown here is derived from an EMBL/GenBank/DDBJ whole genome shotgun (WGS) entry which is preliminary data.</text>
</comment>